<organism evidence="1 2">
    <name type="scientific">Candidatus Scatousia excrementigallinarum</name>
    <dbReference type="NCBI Taxonomy" id="2840935"/>
    <lineage>
        <taxon>Bacteria</taxon>
        <taxon>Candidatus Scatousia</taxon>
    </lineage>
</organism>
<evidence type="ECO:0000313" key="1">
    <source>
        <dbReference type="EMBL" id="HIS37517.1"/>
    </source>
</evidence>
<dbReference type="AlphaFoldDB" id="A0A9D1JNZ0"/>
<sequence>MARNNTISYLSSKYYDSELKLDKAARRGDLKAVDRAMKEHRDYEYALLCKKSKKY</sequence>
<gene>
    <name evidence="1" type="ORF">IAC10_13005</name>
</gene>
<dbReference type="EMBL" id="DVIU01000267">
    <property type="protein sequence ID" value="HIS37517.1"/>
    <property type="molecule type" value="Genomic_DNA"/>
</dbReference>
<comment type="caution">
    <text evidence="1">The sequence shown here is derived from an EMBL/GenBank/DDBJ whole genome shotgun (WGS) entry which is preliminary data.</text>
</comment>
<evidence type="ECO:0000313" key="2">
    <source>
        <dbReference type="Proteomes" id="UP000823928"/>
    </source>
</evidence>
<proteinExistence type="predicted"/>
<reference evidence="1" key="2">
    <citation type="journal article" date="2021" name="PeerJ">
        <title>Extensive microbial diversity within the chicken gut microbiome revealed by metagenomics and culture.</title>
        <authorList>
            <person name="Gilroy R."/>
            <person name="Ravi A."/>
            <person name="Getino M."/>
            <person name="Pursley I."/>
            <person name="Horton D.L."/>
            <person name="Alikhan N.F."/>
            <person name="Baker D."/>
            <person name="Gharbi K."/>
            <person name="Hall N."/>
            <person name="Watson M."/>
            <person name="Adriaenssens E.M."/>
            <person name="Foster-Nyarko E."/>
            <person name="Jarju S."/>
            <person name="Secka A."/>
            <person name="Antonio M."/>
            <person name="Oren A."/>
            <person name="Chaudhuri R.R."/>
            <person name="La Ragione R."/>
            <person name="Hildebrand F."/>
            <person name="Pallen M.J."/>
        </authorList>
    </citation>
    <scope>NUCLEOTIDE SEQUENCE</scope>
    <source>
        <strain evidence="1">6276</strain>
    </source>
</reference>
<dbReference type="Proteomes" id="UP000823928">
    <property type="component" value="Unassembled WGS sequence"/>
</dbReference>
<accession>A0A9D1JNZ0</accession>
<reference evidence="1" key="1">
    <citation type="submission" date="2020-10" db="EMBL/GenBank/DDBJ databases">
        <authorList>
            <person name="Gilroy R."/>
        </authorList>
    </citation>
    <scope>NUCLEOTIDE SEQUENCE</scope>
    <source>
        <strain evidence="1">6276</strain>
    </source>
</reference>
<name>A0A9D1JNZ0_9BACT</name>
<protein>
    <submittedName>
        <fullName evidence="1">Uncharacterized protein</fullName>
    </submittedName>
</protein>